<dbReference type="EMBL" id="MU277260">
    <property type="protein sequence ID" value="KAI0056671.1"/>
    <property type="molecule type" value="Genomic_DNA"/>
</dbReference>
<accession>A0ACB8SLL8</accession>
<evidence type="ECO:0000313" key="2">
    <source>
        <dbReference type="Proteomes" id="UP000814140"/>
    </source>
</evidence>
<sequence>MLVFVLLMYACLDARTSNGFPTATETSLLTRANSTVINIPTLNNSSCPDIDNCRTLYDIVWSSLATIFACVWTAVHRNIPRPSQRRLLRMSEMARVMLVTLLVPEWVLAWAVRQFLNARNVGKELEAARAEAERSWEEKGRWRLSGGGSLNNVDRTGQAGPGSQEDCHLVHDCSALEDAYGAGRMGSKWTTRHGFFIIMGGLHFFEKGVPRHPLSSKDVVELVKTGALVPPTEDEIELLSQGDALSKTIAVLQTLWFVVQYIARRVQGLPIAQIEVMTLAYTTITVAMYAFWWYKPLNVGGPIRVTGKTLPEPEPAKSKEGQLMTAEVILGTHDNFVDLRQMDCAPTFYGGAAVLAVGDNAFLADVVALVAAMVFGAVHCLAWSYVFPSKAETLLWRMSSSAIIAVPGSLVIATLVAVCVTNTALETVGGLSIALTFIIAGPVYIAARLVLLALSFSSLRTLPTGVYQTVQWTIRIPHFS</sequence>
<name>A0ACB8SLL8_9AGAM</name>
<gene>
    <name evidence="1" type="ORF">BV25DRAFT_1920809</name>
</gene>
<protein>
    <submittedName>
        <fullName evidence="1">Uncharacterized protein</fullName>
    </submittedName>
</protein>
<keyword evidence="2" id="KW-1185">Reference proteome</keyword>
<reference evidence="1" key="2">
    <citation type="journal article" date="2022" name="New Phytol.">
        <title>Evolutionary transition to the ectomycorrhizal habit in the genomes of a hyperdiverse lineage of mushroom-forming fungi.</title>
        <authorList>
            <person name="Looney B."/>
            <person name="Miyauchi S."/>
            <person name="Morin E."/>
            <person name="Drula E."/>
            <person name="Courty P.E."/>
            <person name="Kohler A."/>
            <person name="Kuo A."/>
            <person name="LaButti K."/>
            <person name="Pangilinan J."/>
            <person name="Lipzen A."/>
            <person name="Riley R."/>
            <person name="Andreopoulos W."/>
            <person name="He G."/>
            <person name="Johnson J."/>
            <person name="Nolan M."/>
            <person name="Tritt A."/>
            <person name="Barry K.W."/>
            <person name="Grigoriev I.V."/>
            <person name="Nagy L.G."/>
            <person name="Hibbett D."/>
            <person name="Henrissat B."/>
            <person name="Matheny P.B."/>
            <person name="Labbe J."/>
            <person name="Martin F.M."/>
        </authorList>
    </citation>
    <scope>NUCLEOTIDE SEQUENCE</scope>
    <source>
        <strain evidence="1">HHB10654</strain>
    </source>
</reference>
<comment type="caution">
    <text evidence="1">The sequence shown here is derived from an EMBL/GenBank/DDBJ whole genome shotgun (WGS) entry which is preliminary data.</text>
</comment>
<organism evidence="1 2">
    <name type="scientific">Artomyces pyxidatus</name>
    <dbReference type="NCBI Taxonomy" id="48021"/>
    <lineage>
        <taxon>Eukaryota</taxon>
        <taxon>Fungi</taxon>
        <taxon>Dikarya</taxon>
        <taxon>Basidiomycota</taxon>
        <taxon>Agaricomycotina</taxon>
        <taxon>Agaricomycetes</taxon>
        <taxon>Russulales</taxon>
        <taxon>Auriscalpiaceae</taxon>
        <taxon>Artomyces</taxon>
    </lineage>
</organism>
<dbReference type="Proteomes" id="UP000814140">
    <property type="component" value="Unassembled WGS sequence"/>
</dbReference>
<proteinExistence type="predicted"/>
<evidence type="ECO:0000313" key="1">
    <source>
        <dbReference type="EMBL" id="KAI0056671.1"/>
    </source>
</evidence>
<reference evidence="1" key="1">
    <citation type="submission" date="2021-03" db="EMBL/GenBank/DDBJ databases">
        <authorList>
            <consortium name="DOE Joint Genome Institute"/>
            <person name="Ahrendt S."/>
            <person name="Looney B.P."/>
            <person name="Miyauchi S."/>
            <person name="Morin E."/>
            <person name="Drula E."/>
            <person name="Courty P.E."/>
            <person name="Chicoki N."/>
            <person name="Fauchery L."/>
            <person name="Kohler A."/>
            <person name="Kuo A."/>
            <person name="Labutti K."/>
            <person name="Pangilinan J."/>
            <person name="Lipzen A."/>
            <person name="Riley R."/>
            <person name="Andreopoulos W."/>
            <person name="He G."/>
            <person name="Johnson J."/>
            <person name="Barry K.W."/>
            <person name="Grigoriev I.V."/>
            <person name="Nagy L."/>
            <person name="Hibbett D."/>
            <person name="Henrissat B."/>
            <person name="Matheny P.B."/>
            <person name="Labbe J."/>
            <person name="Martin F."/>
        </authorList>
    </citation>
    <scope>NUCLEOTIDE SEQUENCE</scope>
    <source>
        <strain evidence="1">HHB10654</strain>
    </source>
</reference>